<dbReference type="AlphaFoldDB" id="A0A9Q1Q8N2"/>
<dbReference type="PROSITE" id="PS51257">
    <property type="entry name" value="PROKAR_LIPOPROTEIN"/>
    <property type="match status" value="1"/>
</dbReference>
<sequence length="274" mass="30698">MRELGFGEETQSGDPRWEDGGHIPYAQFLLLICGCQNGFWVGILSYIFSDNQGLLLASLMLLLALAESHDLDSELASVYGFTQTKSEFKTARLRRAEARGEASVASVERSEGGKRAEARASVRLTVGREATTRRALVILKEPLKNKGEIKKKNSWTYSSMLARRQTLASPSLRTLSSASTSISASIQFFHSANHEQKEPVNVQILNALLKLLQSTPSSLPLTQWHAGWFLLKLINLQRSSFNHQELHLFNINIRLNVRNHFSLLCNLIVLFCDV</sequence>
<name>A0A9Q1Q8N2_9CARY</name>
<evidence type="ECO:0000313" key="1">
    <source>
        <dbReference type="EMBL" id="KAJ8432120.1"/>
    </source>
</evidence>
<evidence type="ECO:0000313" key="2">
    <source>
        <dbReference type="Proteomes" id="UP001153076"/>
    </source>
</evidence>
<dbReference type="Proteomes" id="UP001153076">
    <property type="component" value="Unassembled WGS sequence"/>
</dbReference>
<keyword evidence="2" id="KW-1185">Reference proteome</keyword>
<protein>
    <submittedName>
        <fullName evidence="1">Uncharacterized protein</fullName>
    </submittedName>
</protein>
<gene>
    <name evidence="1" type="ORF">Cgig2_027308</name>
</gene>
<dbReference type="EMBL" id="JAKOGI010000634">
    <property type="protein sequence ID" value="KAJ8432120.1"/>
    <property type="molecule type" value="Genomic_DNA"/>
</dbReference>
<reference evidence="1" key="1">
    <citation type="submission" date="2022-04" db="EMBL/GenBank/DDBJ databases">
        <title>Carnegiea gigantea Genome sequencing and assembly v2.</title>
        <authorList>
            <person name="Copetti D."/>
            <person name="Sanderson M.J."/>
            <person name="Burquez A."/>
            <person name="Wojciechowski M.F."/>
        </authorList>
    </citation>
    <scope>NUCLEOTIDE SEQUENCE</scope>
    <source>
        <strain evidence="1">SGP5-SGP5p</strain>
        <tissue evidence="1">Aerial part</tissue>
    </source>
</reference>
<comment type="caution">
    <text evidence="1">The sequence shown here is derived from an EMBL/GenBank/DDBJ whole genome shotgun (WGS) entry which is preliminary data.</text>
</comment>
<proteinExistence type="predicted"/>
<accession>A0A9Q1Q8N2</accession>
<organism evidence="1 2">
    <name type="scientific">Carnegiea gigantea</name>
    <dbReference type="NCBI Taxonomy" id="171969"/>
    <lineage>
        <taxon>Eukaryota</taxon>
        <taxon>Viridiplantae</taxon>
        <taxon>Streptophyta</taxon>
        <taxon>Embryophyta</taxon>
        <taxon>Tracheophyta</taxon>
        <taxon>Spermatophyta</taxon>
        <taxon>Magnoliopsida</taxon>
        <taxon>eudicotyledons</taxon>
        <taxon>Gunneridae</taxon>
        <taxon>Pentapetalae</taxon>
        <taxon>Caryophyllales</taxon>
        <taxon>Cactineae</taxon>
        <taxon>Cactaceae</taxon>
        <taxon>Cactoideae</taxon>
        <taxon>Echinocereeae</taxon>
        <taxon>Carnegiea</taxon>
    </lineage>
</organism>